<protein>
    <submittedName>
        <fullName evidence="1">Uncharacterized protein</fullName>
    </submittedName>
</protein>
<sequence>MGIAAPGFDVEGVMTMKNQDVFLSEASFITREPNQWYREPYASNAGADSTADFAQSV</sequence>
<keyword evidence="3" id="KW-1185">Reference proteome</keyword>
<organism evidence="1">
    <name type="scientific">Daucus carota subsp. sativus</name>
    <name type="common">Carrot</name>
    <dbReference type="NCBI Taxonomy" id="79200"/>
    <lineage>
        <taxon>Eukaryota</taxon>
        <taxon>Viridiplantae</taxon>
        <taxon>Streptophyta</taxon>
        <taxon>Embryophyta</taxon>
        <taxon>Tracheophyta</taxon>
        <taxon>Spermatophyta</taxon>
        <taxon>Magnoliopsida</taxon>
        <taxon>eudicotyledons</taxon>
        <taxon>Gunneridae</taxon>
        <taxon>Pentapetalae</taxon>
        <taxon>asterids</taxon>
        <taxon>campanulids</taxon>
        <taxon>Apiales</taxon>
        <taxon>Apiaceae</taxon>
        <taxon>Apioideae</taxon>
        <taxon>Scandiceae</taxon>
        <taxon>Daucinae</taxon>
        <taxon>Daucus</taxon>
        <taxon>Daucus sect. Daucus</taxon>
    </lineage>
</organism>
<evidence type="ECO:0000313" key="1">
    <source>
        <dbReference type="EMBL" id="KZN05486.1"/>
    </source>
</evidence>
<proteinExistence type="predicted"/>
<reference evidence="2" key="2">
    <citation type="submission" date="2022-03" db="EMBL/GenBank/DDBJ databases">
        <title>Draft title - Genomic analysis of global carrot germplasm unveils the trajectory of domestication and the origin of high carotenoid orange carrot.</title>
        <authorList>
            <person name="Iorizzo M."/>
            <person name="Ellison S."/>
            <person name="Senalik D."/>
            <person name="Macko-Podgorni A."/>
            <person name="Grzebelus D."/>
            <person name="Bostan H."/>
            <person name="Rolling W."/>
            <person name="Curaba J."/>
            <person name="Simon P."/>
        </authorList>
    </citation>
    <scope>NUCLEOTIDE SEQUENCE</scope>
    <source>
        <tissue evidence="2">Leaf</tissue>
    </source>
</reference>
<dbReference type="Proteomes" id="UP000077755">
    <property type="component" value="Chromosome 2"/>
</dbReference>
<evidence type="ECO:0000313" key="3">
    <source>
        <dbReference type="Proteomes" id="UP000077755"/>
    </source>
</evidence>
<reference evidence="1" key="1">
    <citation type="journal article" date="2016" name="Nat. Genet.">
        <title>A high-quality carrot genome assembly provides new insights into carotenoid accumulation and asterid genome evolution.</title>
        <authorList>
            <person name="Iorizzo M."/>
            <person name="Ellison S."/>
            <person name="Senalik D."/>
            <person name="Zeng P."/>
            <person name="Satapoomin P."/>
            <person name="Huang J."/>
            <person name="Bowman M."/>
            <person name="Iovene M."/>
            <person name="Sanseverino W."/>
            <person name="Cavagnaro P."/>
            <person name="Yildiz M."/>
            <person name="Macko-Podgorni A."/>
            <person name="Moranska E."/>
            <person name="Grzebelus E."/>
            <person name="Grzebelus D."/>
            <person name="Ashrafi H."/>
            <person name="Zheng Z."/>
            <person name="Cheng S."/>
            <person name="Spooner D."/>
            <person name="Van Deynze A."/>
            <person name="Simon P."/>
        </authorList>
    </citation>
    <scope>NUCLEOTIDE SEQUENCE [LARGE SCALE GENOMIC DNA]</scope>
    <source>
        <tissue evidence="1">Leaf</tissue>
    </source>
</reference>
<evidence type="ECO:0000313" key="2">
    <source>
        <dbReference type="EMBL" id="WOG87903.1"/>
    </source>
</evidence>
<dbReference type="AlphaFoldDB" id="A0A166DNX0"/>
<name>A0A166DNX0_DAUCS</name>
<gene>
    <name evidence="1" type="ORF">DCAR_006323</name>
    <name evidence="2" type="ORF">DCAR_0207136</name>
</gene>
<dbReference type="EMBL" id="LNRQ01000002">
    <property type="protein sequence ID" value="KZN05486.1"/>
    <property type="molecule type" value="Genomic_DNA"/>
</dbReference>
<dbReference type="EMBL" id="CP093344">
    <property type="protein sequence ID" value="WOG87903.1"/>
    <property type="molecule type" value="Genomic_DNA"/>
</dbReference>
<dbReference type="Gramene" id="KZN05486">
    <property type="protein sequence ID" value="KZN05486"/>
    <property type="gene ID" value="DCAR_006323"/>
</dbReference>
<accession>A0A166DNX0</accession>